<dbReference type="Proteomes" id="UP000178319">
    <property type="component" value="Unassembled WGS sequence"/>
</dbReference>
<feature type="transmembrane region" description="Helical" evidence="1">
    <location>
        <begin position="40"/>
        <end position="59"/>
    </location>
</feature>
<organism evidence="2 3">
    <name type="scientific">Candidatus Blackburnbacteria bacterium RIFCSPHIGHO2_02_FULL_44_20</name>
    <dbReference type="NCBI Taxonomy" id="1797516"/>
    <lineage>
        <taxon>Bacteria</taxon>
        <taxon>Candidatus Blackburniibacteriota</taxon>
    </lineage>
</organism>
<proteinExistence type="predicted"/>
<dbReference type="STRING" id="1797516.A3D26_04305"/>
<dbReference type="EMBL" id="MHBZ01000021">
    <property type="protein sequence ID" value="OGY11232.1"/>
    <property type="molecule type" value="Genomic_DNA"/>
</dbReference>
<protein>
    <recommendedName>
        <fullName evidence="4">Fibronectin type-III domain-containing protein</fullName>
    </recommendedName>
</protein>
<feature type="transmembrane region" description="Helical" evidence="1">
    <location>
        <begin position="15"/>
        <end position="33"/>
    </location>
</feature>
<dbReference type="SUPFAM" id="SSF49363">
    <property type="entry name" value="Purple acid phosphatase, N-terminal domain"/>
    <property type="match status" value="1"/>
</dbReference>
<evidence type="ECO:0000313" key="2">
    <source>
        <dbReference type="EMBL" id="OGY11232.1"/>
    </source>
</evidence>
<accession>A0A1G1V7R1</accession>
<dbReference type="Gene3D" id="2.60.40.380">
    <property type="entry name" value="Purple acid phosphatase-like, N-terminal"/>
    <property type="match status" value="1"/>
</dbReference>
<keyword evidence="1" id="KW-0812">Transmembrane</keyword>
<keyword evidence="1" id="KW-0472">Membrane</keyword>
<evidence type="ECO:0000256" key="1">
    <source>
        <dbReference type="SAM" id="Phobius"/>
    </source>
</evidence>
<sequence length="276" mass="31291">MYAVFWSGFWGRMNLVFILLEKFKYWVAFNLLTLGRRTRLLIVASLFLCSFLGVVFLAWTRGYFDPYVAAENITLSNVTDKSVTISWKTVKPARGRVVVSNKGFYPWDQKIRVRKDDLLELADMNTQLDTHHITVSGLLADHTYGVKVYNGWWSSKTYKFTTRPEIQNLPNPHPSYGRIVDSERKKGIPGVLVYMVISREGHTATLSTIADSQGKWAIDVANIRDIQGQSFDLSDPRVGIEILVEGGRRGRVKATLNSKQLSPAPDIVFRVTKEGT</sequence>
<comment type="caution">
    <text evidence="2">The sequence shown here is derived from an EMBL/GenBank/DDBJ whole genome shotgun (WGS) entry which is preliminary data.</text>
</comment>
<reference evidence="2 3" key="1">
    <citation type="journal article" date="2016" name="Nat. Commun.">
        <title>Thousands of microbial genomes shed light on interconnected biogeochemical processes in an aquifer system.</title>
        <authorList>
            <person name="Anantharaman K."/>
            <person name="Brown C.T."/>
            <person name="Hug L.A."/>
            <person name="Sharon I."/>
            <person name="Castelle C.J."/>
            <person name="Probst A.J."/>
            <person name="Thomas B.C."/>
            <person name="Singh A."/>
            <person name="Wilkins M.J."/>
            <person name="Karaoz U."/>
            <person name="Brodie E.L."/>
            <person name="Williams K.H."/>
            <person name="Hubbard S.S."/>
            <person name="Banfield J.F."/>
        </authorList>
    </citation>
    <scope>NUCLEOTIDE SEQUENCE [LARGE SCALE GENOMIC DNA]</scope>
</reference>
<evidence type="ECO:0008006" key="4">
    <source>
        <dbReference type="Google" id="ProtNLM"/>
    </source>
</evidence>
<dbReference type="GO" id="GO:0046872">
    <property type="term" value="F:metal ion binding"/>
    <property type="evidence" value="ECO:0007669"/>
    <property type="project" value="InterPro"/>
</dbReference>
<name>A0A1G1V7R1_9BACT</name>
<evidence type="ECO:0000313" key="3">
    <source>
        <dbReference type="Proteomes" id="UP000178319"/>
    </source>
</evidence>
<keyword evidence="1" id="KW-1133">Transmembrane helix</keyword>
<dbReference type="CDD" id="cd00063">
    <property type="entry name" value="FN3"/>
    <property type="match status" value="1"/>
</dbReference>
<gene>
    <name evidence="2" type="ORF">A3D26_04305</name>
</gene>
<dbReference type="AlphaFoldDB" id="A0A1G1V7R1"/>
<dbReference type="InterPro" id="IPR003961">
    <property type="entry name" value="FN3_dom"/>
</dbReference>
<dbReference type="GO" id="GO:0003993">
    <property type="term" value="F:acid phosphatase activity"/>
    <property type="evidence" value="ECO:0007669"/>
    <property type="project" value="InterPro"/>
</dbReference>
<dbReference type="InterPro" id="IPR008963">
    <property type="entry name" value="Purple_acid_Pase-like_N"/>
</dbReference>